<comment type="caution">
    <text evidence="4">The sequence shown here is derived from an EMBL/GenBank/DDBJ whole genome shotgun (WGS) entry which is preliminary data.</text>
</comment>
<dbReference type="PANTHER" id="PTHR44169">
    <property type="entry name" value="NADPH-DEPENDENT 1-ACYLDIHYDROXYACETONE PHOSPHATE REDUCTASE"/>
    <property type="match status" value="1"/>
</dbReference>
<dbReference type="SUPFAM" id="SSF51735">
    <property type="entry name" value="NAD(P)-binding Rossmann-fold domains"/>
    <property type="match status" value="1"/>
</dbReference>
<dbReference type="eggNOG" id="KOG1209">
    <property type="taxonomic scope" value="Eukaryota"/>
</dbReference>
<dbReference type="STRING" id="574566.I0YTJ7"/>
<evidence type="ECO:0000313" key="4">
    <source>
        <dbReference type="EMBL" id="EIE21716.1"/>
    </source>
</evidence>
<dbReference type="Gene3D" id="3.40.50.720">
    <property type="entry name" value="NAD(P)-binding Rossmann-like Domain"/>
    <property type="match status" value="1"/>
</dbReference>
<dbReference type="InterPro" id="IPR002347">
    <property type="entry name" value="SDR_fam"/>
</dbReference>
<accession>I0YTJ7</accession>
<protein>
    <recommendedName>
        <fullName evidence="6">NAD(P)-binding protein</fullName>
    </recommendedName>
</protein>
<dbReference type="OrthoDB" id="2102561at2759"/>
<dbReference type="RefSeq" id="XP_005646260.1">
    <property type="nucleotide sequence ID" value="XM_005646203.1"/>
</dbReference>
<dbReference type="InterPro" id="IPR020904">
    <property type="entry name" value="Sc_DH/Rdtase_CS"/>
</dbReference>
<dbReference type="PRINTS" id="PR00080">
    <property type="entry name" value="SDRFAMILY"/>
</dbReference>
<dbReference type="GeneID" id="17039311"/>
<evidence type="ECO:0008006" key="6">
    <source>
        <dbReference type="Google" id="ProtNLM"/>
    </source>
</evidence>
<dbReference type="InterPro" id="IPR036291">
    <property type="entry name" value="NAD(P)-bd_dom_sf"/>
</dbReference>
<organism evidence="4 5">
    <name type="scientific">Coccomyxa subellipsoidea (strain C-169)</name>
    <name type="common">Green microalga</name>
    <dbReference type="NCBI Taxonomy" id="574566"/>
    <lineage>
        <taxon>Eukaryota</taxon>
        <taxon>Viridiplantae</taxon>
        <taxon>Chlorophyta</taxon>
        <taxon>core chlorophytes</taxon>
        <taxon>Trebouxiophyceae</taxon>
        <taxon>Trebouxiophyceae incertae sedis</taxon>
        <taxon>Coccomyxaceae</taxon>
        <taxon>Coccomyxa</taxon>
        <taxon>Coccomyxa subellipsoidea</taxon>
    </lineage>
</organism>
<dbReference type="Proteomes" id="UP000007264">
    <property type="component" value="Unassembled WGS sequence"/>
</dbReference>
<comment type="similarity">
    <text evidence="1 3">Belongs to the short-chain dehydrogenases/reductases (SDR) family.</text>
</comment>
<evidence type="ECO:0000256" key="2">
    <source>
        <dbReference type="ARBA" id="ARBA00023002"/>
    </source>
</evidence>
<dbReference type="PROSITE" id="PS00061">
    <property type="entry name" value="ADH_SHORT"/>
    <property type="match status" value="1"/>
</dbReference>
<proteinExistence type="inferred from homology"/>
<keyword evidence="5" id="KW-1185">Reference proteome</keyword>
<dbReference type="KEGG" id="csl:COCSUDRAFT_83504"/>
<dbReference type="EMBL" id="AGSI01000012">
    <property type="protein sequence ID" value="EIE21716.1"/>
    <property type="molecule type" value="Genomic_DNA"/>
</dbReference>
<keyword evidence="2" id="KW-0560">Oxidoreductase</keyword>
<dbReference type="GO" id="GO:0016491">
    <property type="term" value="F:oxidoreductase activity"/>
    <property type="evidence" value="ECO:0007669"/>
    <property type="project" value="UniProtKB-KW"/>
</dbReference>
<evidence type="ECO:0000313" key="5">
    <source>
        <dbReference type="Proteomes" id="UP000007264"/>
    </source>
</evidence>
<reference evidence="4 5" key="1">
    <citation type="journal article" date="2012" name="Genome Biol.">
        <title>The genome of the polar eukaryotic microalga coccomyxa subellipsoidea reveals traits of cold adaptation.</title>
        <authorList>
            <person name="Blanc G."/>
            <person name="Agarkova I."/>
            <person name="Grimwood J."/>
            <person name="Kuo A."/>
            <person name="Brueggeman A."/>
            <person name="Dunigan D."/>
            <person name="Gurnon J."/>
            <person name="Ladunga I."/>
            <person name="Lindquist E."/>
            <person name="Lucas S."/>
            <person name="Pangilinan J."/>
            <person name="Proschold T."/>
            <person name="Salamov A."/>
            <person name="Schmutz J."/>
            <person name="Weeks D."/>
            <person name="Yamada T."/>
            <person name="Claverie J.M."/>
            <person name="Grigoriev I."/>
            <person name="Van Etten J."/>
            <person name="Lomsadze A."/>
            <person name="Borodovsky M."/>
        </authorList>
    </citation>
    <scope>NUCLEOTIDE SEQUENCE [LARGE SCALE GENOMIC DNA]</scope>
    <source>
        <strain evidence="4 5">C-169</strain>
    </source>
</reference>
<dbReference type="Pfam" id="PF00106">
    <property type="entry name" value="adh_short"/>
    <property type="match status" value="1"/>
</dbReference>
<evidence type="ECO:0000256" key="3">
    <source>
        <dbReference type="RuleBase" id="RU000363"/>
    </source>
</evidence>
<sequence length="258" mass="27564">MFFRVDAKGRKLFRVFATARRLETLQKLQEDGIEAVACDVTSAESVEACRAAAVKAAGAVHVLVNNAGMQATGPIVEQPIEHFQMVQDTNCTGPGSGLIVNVCSVSSYVDLPLSAAYNASKAGLLSVTNVLRMELKPLGVHVMTVTAGVIASDIGAKNVCDVQRYYDSNSAYSSMADAIKHRMEVPTTSGAVMPAEEAAEAIAAAIARPRPPREIVTGARARTALLAGFLQKWLWPGVVERKFSRMFGLNKVTRAAIQ</sequence>
<gene>
    <name evidence="4" type="ORF">COCSUDRAFT_83504</name>
</gene>
<name>I0YTJ7_COCSC</name>
<evidence type="ECO:0000256" key="1">
    <source>
        <dbReference type="ARBA" id="ARBA00006484"/>
    </source>
</evidence>
<dbReference type="PRINTS" id="PR00081">
    <property type="entry name" value="GDHRDH"/>
</dbReference>
<dbReference type="AlphaFoldDB" id="I0YTJ7"/>
<dbReference type="PANTHER" id="PTHR44169:SF6">
    <property type="entry name" value="NADPH-DEPENDENT 1-ACYLDIHYDROXYACETONE PHOSPHATE REDUCTASE"/>
    <property type="match status" value="1"/>
</dbReference>